<evidence type="ECO:0000313" key="4">
    <source>
        <dbReference type="Proteomes" id="UP000260665"/>
    </source>
</evidence>
<dbReference type="Proteomes" id="UP000260665">
    <property type="component" value="Unassembled WGS sequence"/>
</dbReference>
<keyword evidence="4" id="KW-1185">Reference proteome</keyword>
<gene>
    <name evidence="3" type="ORF">DIC66_17825</name>
</gene>
<evidence type="ECO:0000313" key="3">
    <source>
        <dbReference type="EMBL" id="RFO95490.1"/>
    </source>
</evidence>
<dbReference type="InterPro" id="IPR000010">
    <property type="entry name" value="Cystatin_dom"/>
</dbReference>
<feature type="chain" id="PRO_5017672103" description="Cystatin domain-containing protein" evidence="1">
    <location>
        <begin position="30"/>
        <end position="123"/>
    </location>
</feature>
<dbReference type="SUPFAM" id="SSF54403">
    <property type="entry name" value="Cystatin/monellin"/>
    <property type="match status" value="1"/>
</dbReference>
<evidence type="ECO:0000256" key="1">
    <source>
        <dbReference type="SAM" id="SignalP"/>
    </source>
</evidence>
<dbReference type="EMBL" id="QFZK01000015">
    <property type="protein sequence ID" value="RFO95490.1"/>
    <property type="molecule type" value="Genomic_DNA"/>
</dbReference>
<dbReference type="Gene3D" id="3.10.450.10">
    <property type="match status" value="1"/>
</dbReference>
<organism evidence="3 4">
    <name type="scientific">Rhodoferax lacus</name>
    <dbReference type="NCBI Taxonomy" id="2184758"/>
    <lineage>
        <taxon>Bacteria</taxon>
        <taxon>Pseudomonadati</taxon>
        <taxon>Pseudomonadota</taxon>
        <taxon>Betaproteobacteria</taxon>
        <taxon>Burkholderiales</taxon>
        <taxon>Comamonadaceae</taxon>
        <taxon>Rhodoferax</taxon>
    </lineage>
</organism>
<dbReference type="RefSeq" id="WP_117179454.1">
    <property type="nucleotide sequence ID" value="NZ_QFZK01000015.1"/>
</dbReference>
<dbReference type="GO" id="GO:0004869">
    <property type="term" value="F:cysteine-type endopeptidase inhibitor activity"/>
    <property type="evidence" value="ECO:0007669"/>
    <property type="project" value="InterPro"/>
</dbReference>
<dbReference type="AlphaFoldDB" id="A0A3E1R9Y9"/>
<dbReference type="InterPro" id="IPR046350">
    <property type="entry name" value="Cystatin_sf"/>
</dbReference>
<accession>A0A3E1R9Y9</accession>
<feature type="signal peptide" evidence="1">
    <location>
        <begin position="1"/>
        <end position="29"/>
    </location>
</feature>
<sequence>MRNITRVRLAALAIGFALALNSHLKTAHAAELDTQALAGGWSAAGLQDEQIVKAAKFALSEQTRQSQQGLRLLAIKHARQQVVAGMNYSMNLMVQNEGKRRLVIAVVWVKPDGTMELTRWHWV</sequence>
<dbReference type="PANTHER" id="PTHR47364:SF2">
    <property type="entry name" value="CYSTEINE PROTEINASE INHIBITOR 5"/>
    <property type="match status" value="1"/>
</dbReference>
<dbReference type="OrthoDB" id="8903578at2"/>
<dbReference type="SMART" id="SM00043">
    <property type="entry name" value="CY"/>
    <property type="match status" value="1"/>
</dbReference>
<reference evidence="3 4" key="1">
    <citation type="submission" date="2018-05" db="EMBL/GenBank/DDBJ databases">
        <title>Rhodoferax soyangensis sp.nov., isolated from an oligotrophic freshwater lake.</title>
        <authorList>
            <person name="Park M."/>
        </authorList>
    </citation>
    <scope>NUCLEOTIDE SEQUENCE [LARGE SCALE GENOMIC DNA]</scope>
    <source>
        <strain evidence="3 4">IMCC26218</strain>
    </source>
</reference>
<protein>
    <recommendedName>
        <fullName evidence="2">Cystatin domain-containing protein</fullName>
    </recommendedName>
</protein>
<evidence type="ECO:0000259" key="2">
    <source>
        <dbReference type="SMART" id="SM00043"/>
    </source>
</evidence>
<dbReference type="Pfam" id="PF16845">
    <property type="entry name" value="SQAPI"/>
    <property type="match status" value="1"/>
</dbReference>
<comment type="caution">
    <text evidence="3">The sequence shown here is derived from an EMBL/GenBank/DDBJ whole genome shotgun (WGS) entry which is preliminary data.</text>
</comment>
<feature type="domain" description="Cystatin" evidence="2">
    <location>
        <begin position="36"/>
        <end position="121"/>
    </location>
</feature>
<dbReference type="CDD" id="cd00042">
    <property type="entry name" value="CY"/>
    <property type="match status" value="1"/>
</dbReference>
<proteinExistence type="predicted"/>
<name>A0A3E1R9Y9_9BURK</name>
<keyword evidence="1" id="KW-0732">Signal</keyword>
<dbReference type="PANTHER" id="PTHR47364">
    <property type="entry name" value="CYSTEINE PROTEINASE INHIBITOR 5"/>
    <property type="match status" value="1"/>
</dbReference>